<keyword evidence="10" id="KW-1015">Disulfide bond</keyword>
<name>A0A226M8X0_CALSU</name>
<accession>A0A226M8X0</accession>
<keyword evidence="8" id="KW-0472">Membrane</keyword>
<evidence type="ECO:0000256" key="2">
    <source>
        <dbReference type="ARBA" id="ARBA00022475"/>
    </source>
</evidence>
<keyword evidence="12" id="KW-0449">Lipoprotein</keyword>
<evidence type="ECO:0000256" key="3">
    <source>
        <dbReference type="ARBA" id="ARBA00022692"/>
    </source>
</evidence>
<evidence type="ECO:0000256" key="11">
    <source>
        <dbReference type="ARBA" id="ARBA00023180"/>
    </source>
</evidence>
<keyword evidence="5" id="KW-0391">Immunity</keyword>
<keyword evidence="13" id="KW-0393">Immunoglobulin domain</keyword>
<dbReference type="InterPro" id="IPR036179">
    <property type="entry name" value="Ig-like_dom_sf"/>
</dbReference>
<evidence type="ECO:0000256" key="6">
    <source>
        <dbReference type="ARBA" id="ARBA00022989"/>
    </source>
</evidence>
<dbReference type="GO" id="GO:0007166">
    <property type="term" value="P:cell surface receptor signaling pathway"/>
    <property type="evidence" value="ECO:0007669"/>
    <property type="project" value="TreeGrafter"/>
</dbReference>
<keyword evidence="3" id="KW-0812">Transmembrane</keyword>
<dbReference type="SUPFAM" id="SSF48726">
    <property type="entry name" value="Immunoglobulin"/>
    <property type="match status" value="1"/>
</dbReference>
<evidence type="ECO:0000256" key="5">
    <source>
        <dbReference type="ARBA" id="ARBA00022859"/>
    </source>
</evidence>
<dbReference type="EMBL" id="MCFN01010130">
    <property type="protein sequence ID" value="OXB51721.1"/>
    <property type="molecule type" value="Genomic_DNA"/>
</dbReference>
<evidence type="ECO:0000256" key="4">
    <source>
        <dbReference type="ARBA" id="ARBA00022729"/>
    </source>
</evidence>
<dbReference type="InterPro" id="IPR013783">
    <property type="entry name" value="Ig-like_fold"/>
</dbReference>
<evidence type="ECO:0000259" key="14">
    <source>
        <dbReference type="PROSITE" id="PS50835"/>
    </source>
</evidence>
<dbReference type="InterPro" id="IPR015468">
    <property type="entry name" value="CD8_asu"/>
</dbReference>
<sequence>MKYPPEGHRLELECSIHKTIWGGSWIRLDENGNLHFIVSSNSQQNTIFHGNERTSSRYEVSWRDNSYQLVVKNFRVQDQGTYFCVSNINQVLHFSSGQPAFFP</sequence>
<feature type="domain" description="Ig-like" evidence="14">
    <location>
        <begin position="1"/>
        <end position="84"/>
    </location>
</feature>
<evidence type="ECO:0000313" key="15">
    <source>
        <dbReference type="EMBL" id="OXB51721.1"/>
    </source>
</evidence>
<dbReference type="AlphaFoldDB" id="A0A226M8X0"/>
<comment type="subcellular location">
    <subcellularLocation>
        <location evidence="1">Cell membrane</location>
        <topology evidence="1">Single-pass type I membrane protein</topology>
    </subcellularLocation>
</comment>
<dbReference type="Pfam" id="PF07686">
    <property type="entry name" value="V-set"/>
    <property type="match status" value="1"/>
</dbReference>
<dbReference type="OrthoDB" id="9118873at2759"/>
<evidence type="ECO:0000256" key="9">
    <source>
        <dbReference type="ARBA" id="ARBA00023139"/>
    </source>
</evidence>
<dbReference type="STRING" id="9009.A0A226M8X0"/>
<evidence type="ECO:0000256" key="12">
    <source>
        <dbReference type="ARBA" id="ARBA00023288"/>
    </source>
</evidence>
<keyword evidence="6" id="KW-1133">Transmembrane helix</keyword>
<dbReference type="PANTHER" id="PTHR10441:SF2">
    <property type="entry name" value="T-CELL SURFACE GLYCOPROTEIN CD8 ALPHA CHAIN"/>
    <property type="match status" value="1"/>
</dbReference>
<dbReference type="GO" id="GO:0009897">
    <property type="term" value="C:external side of plasma membrane"/>
    <property type="evidence" value="ECO:0007669"/>
    <property type="project" value="TreeGrafter"/>
</dbReference>
<keyword evidence="16" id="KW-1185">Reference proteome</keyword>
<gene>
    <name evidence="15" type="ORF">ASZ78_013714</name>
</gene>
<dbReference type="GO" id="GO:0002456">
    <property type="term" value="P:T cell mediated immunity"/>
    <property type="evidence" value="ECO:0007669"/>
    <property type="project" value="TreeGrafter"/>
</dbReference>
<dbReference type="InterPro" id="IPR013106">
    <property type="entry name" value="Ig_V-set"/>
</dbReference>
<keyword evidence="4" id="KW-0732">Signal</keyword>
<evidence type="ECO:0000256" key="8">
    <source>
        <dbReference type="ARBA" id="ARBA00023136"/>
    </source>
</evidence>
<reference evidence="15 16" key="1">
    <citation type="submission" date="2016-07" db="EMBL/GenBank/DDBJ databases">
        <title>Disparate Historic Effective Population Sizes Predicted by Modern Levels of Genome Diversity for the Scaled Quail (Callipepla squamata) and the Northern Bobwhite (Colinus virginianus): Inferences from First and Second Generation Draft Genome Assemblies for Sympatric New World Quail.</title>
        <authorList>
            <person name="Oldeschulte D.L."/>
            <person name="Halley Y.A."/>
            <person name="Bhattarai E.K."/>
            <person name="Brashear W.A."/>
            <person name="Hill J."/>
            <person name="Metz R.P."/>
            <person name="Johnson C.D."/>
            <person name="Rollins D."/>
            <person name="Peterson M.J."/>
            <person name="Bickhart D.M."/>
            <person name="Decker J.E."/>
            <person name="Seabury C.M."/>
        </authorList>
    </citation>
    <scope>NUCLEOTIDE SEQUENCE [LARGE SCALE GENOMIC DNA]</scope>
    <source>
        <strain evidence="15 16">Texas</strain>
        <tissue evidence="15">Leg muscle</tissue>
    </source>
</reference>
<dbReference type="FunFam" id="2.60.40.10:FF:001514">
    <property type="entry name" value="CD8 alpha chain"/>
    <property type="match status" value="1"/>
</dbReference>
<comment type="caution">
    <text evidence="15">The sequence shown here is derived from an EMBL/GenBank/DDBJ whole genome shotgun (WGS) entry which is preliminary data.</text>
</comment>
<feature type="non-terminal residue" evidence="15">
    <location>
        <position position="103"/>
    </location>
</feature>
<evidence type="ECO:0000256" key="7">
    <source>
        <dbReference type="ARBA" id="ARBA00023130"/>
    </source>
</evidence>
<organism evidence="15 16">
    <name type="scientific">Callipepla squamata</name>
    <name type="common">Scaled quail</name>
    <dbReference type="NCBI Taxonomy" id="9009"/>
    <lineage>
        <taxon>Eukaryota</taxon>
        <taxon>Metazoa</taxon>
        <taxon>Chordata</taxon>
        <taxon>Craniata</taxon>
        <taxon>Vertebrata</taxon>
        <taxon>Euteleostomi</taxon>
        <taxon>Archelosauria</taxon>
        <taxon>Archosauria</taxon>
        <taxon>Dinosauria</taxon>
        <taxon>Saurischia</taxon>
        <taxon>Theropoda</taxon>
        <taxon>Coelurosauria</taxon>
        <taxon>Aves</taxon>
        <taxon>Neognathae</taxon>
        <taxon>Galloanserae</taxon>
        <taxon>Galliformes</taxon>
        <taxon>Odontophoridae</taxon>
        <taxon>Callipepla</taxon>
    </lineage>
</organism>
<keyword evidence="9" id="KW-0564">Palmitate</keyword>
<dbReference type="Gene3D" id="2.60.40.10">
    <property type="entry name" value="Immunoglobulins"/>
    <property type="match status" value="1"/>
</dbReference>
<proteinExistence type="predicted"/>
<keyword evidence="2" id="KW-1003">Cell membrane</keyword>
<dbReference type="InterPro" id="IPR007110">
    <property type="entry name" value="Ig-like_dom"/>
</dbReference>
<evidence type="ECO:0000256" key="1">
    <source>
        <dbReference type="ARBA" id="ARBA00004251"/>
    </source>
</evidence>
<dbReference type="GO" id="GO:0045065">
    <property type="term" value="P:cytotoxic T cell differentiation"/>
    <property type="evidence" value="ECO:0007669"/>
    <property type="project" value="TreeGrafter"/>
</dbReference>
<dbReference type="Proteomes" id="UP000198323">
    <property type="component" value="Unassembled WGS sequence"/>
</dbReference>
<dbReference type="PROSITE" id="PS50835">
    <property type="entry name" value="IG_LIKE"/>
    <property type="match status" value="1"/>
</dbReference>
<evidence type="ECO:0000313" key="16">
    <source>
        <dbReference type="Proteomes" id="UP000198323"/>
    </source>
</evidence>
<evidence type="ECO:0000256" key="13">
    <source>
        <dbReference type="ARBA" id="ARBA00023319"/>
    </source>
</evidence>
<evidence type="ECO:0000256" key="10">
    <source>
        <dbReference type="ARBA" id="ARBA00023157"/>
    </source>
</evidence>
<protein>
    <recommendedName>
        <fullName evidence="14">Ig-like domain-containing protein</fullName>
    </recommendedName>
</protein>
<keyword evidence="7" id="KW-1064">Adaptive immunity</keyword>
<dbReference type="PANTHER" id="PTHR10441">
    <property type="entry name" value="CD8 ALPHA CHAIN"/>
    <property type="match status" value="1"/>
</dbReference>
<keyword evidence="11" id="KW-0325">Glycoprotein</keyword>